<gene>
    <name evidence="1" type="ORF">PILCRDRAFT_818473</name>
</gene>
<accession>A0A0C3FX85</accession>
<dbReference type="HOGENOM" id="CLU_2813280_0_0_1"/>
<dbReference type="AlphaFoldDB" id="A0A0C3FX85"/>
<proteinExistence type="predicted"/>
<evidence type="ECO:0000313" key="1">
    <source>
        <dbReference type="EMBL" id="KIM84154.1"/>
    </source>
</evidence>
<evidence type="ECO:0000313" key="2">
    <source>
        <dbReference type="Proteomes" id="UP000054166"/>
    </source>
</evidence>
<dbReference type="Proteomes" id="UP000054166">
    <property type="component" value="Unassembled WGS sequence"/>
</dbReference>
<organism evidence="1 2">
    <name type="scientific">Piloderma croceum (strain F 1598)</name>
    <dbReference type="NCBI Taxonomy" id="765440"/>
    <lineage>
        <taxon>Eukaryota</taxon>
        <taxon>Fungi</taxon>
        <taxon>Dikarya</taxon>
        <taxon>Basidiomycota</taxon>
        <taxon>Agaricomycotina</taxon>
        <taxon>Agaricomycetes</taxon>
        <taxon>Agaricomycetidae</taxon>
        <taxon>Atheliales</taxon>
        <taxon>Atheliaceae</taxon>
        <taxon>Piloderma</taxon>
    </lineage>
</organism>
<name>A0A0C3FX85_PILCF</name>
<reference evidence="2" key="2">
    <citation type="submission" date="2015-01" db="EMBL/GenBank/DDBJ databases">
        <title>Evolutionary Origins and Diversification of the Mycorrhizal Mutualists.</title>
        <authorList>
            <consortium name="DOE Joint Genome Institute"/>
            <consortium name="Mycorrhizal Genomics Consortium"/>
            <person name="Kohler A."/>
            <person name="Kuo A."/>
            <person name="Nagy L.G."/>
            <person name="Floudas D."/>
            <person name="Copeland A."/>
            <person name="Barry K.W."/>
            <person name="Cichocki N."/>
            <person name="Veneault-Fourrey C."/>
            <person name="LaButti K."/>
            <person name="Lindquist E.A."/>
            <person name="Lipzen A."/>
            <person name="Lundell T."/>
            <person name="Morin E."/>
            <person name="Murat C."/>
            <person name="Riley R."/>
            <person name="Ohm R."/>
            <person name="Sun H."/>
            <person name="Tunlid A."/>
            <person name="Henrissat B."/>
            <person name="Grigoriev I.V."/>
            <person name="Hibbett D.S."/>
            <person name="Martin F."/>
        </authorList>
    </citation>
    <scope>NUCLEOTIDE SEQUENCE [LARGE SCALE GENOMIC DNA]</scope>
    <source>
        <strain evidence="2">F 1598</strain>
    </source>
</reference>
<dbReference type="EMBL" id="KN832988">
    <property type="protein sequence ID" value="KIM84154.1"/>
    <property type="molecule type" value="Genomic_DNA"/>
</dbReference>
<sequence>MGTAPSCFSFGRFLPIANLRDVLTRLGCFGANSGILLNAPHPTLLATGVDNIAFEYPRLYYIELGPS</sequence>
<protein>
    <submittedName>
        <fullName evidence="1">Uncharacterized protein</fullName>
    </submittedName>
</protein>
<reference evidence="1 2" key="1">
    <citation type="submission" date="2014-04" db="EMBL/GenBank/DDBJ databases">
        <authorList>
            <consortium name="DOE Joint Genome Institute"/>
            <person name="Kuo A."/>
            <person name="Tarkka M."/>
            <person name="Buscot F."/>
            <person name="Kohler A."/>
            <person name="Nagy L.G."/>
            <person name="Floudas D."/>
            <person name="Copeland A."/>
            <person name="Barry K.W."/>
            <person name="Cichocki N."/>
            <person name="Veneault-Fourrey C."/>
            <person name="LaButti K."/>
            <person name="Lindquist E.A."/>
            <person name="Lipzen A."/>
            <person name="Lundell T."/>
            <person name="Morin E."/>
            <person name="Murat C."/>
            <person name="Sun H."/>
            <person name="Tunlid A."/>
            <person name="Henrissat B."/>
            <person name="Grigoriev I.V."/>
            <person name="Hibbett D.S."/>
            <person name="Martin F."/>
            <person name="Nordberg H.P."/>
            <person name="Cantor M.N."/>
            <person name="Hua S.X."/>
        </authorList>
    </citation>
    <scope>NUCLEOTIDE SEQUENCE [LARGE SCALE GENOMIC DNA]</scope>
    <source>
        <strain evidence="1 2">F 1598</strain>
    </source>
</reference>
<dbReference type="InParanoid" id="A0A0C3FX85"/>
<keyword evidence="2" id="KW-1185">Reference proteome</keyword>